<feature type="compositionally biased region" description="Basic and acidic residues" evidence="1">
    <location>
        <begin position="52"/>
        <end position="61"/>
    </location>
</feature>
<protein>
    <recommendedName>
        <fullName evidence="3">Magnesium transporter MgtE intracellular domain-containing protein</fullName>
    </recommendedName>
</protein>
<dbReference type="AlphaFoldDB" id="A0A8T4I986"/>
<accession>A0A8T4I986</accession>
<reference evidence="4" key="1">
    <citation type="submission" date="2021-04" db="EMBL/GenBank/DDBJ databases">
        <title>Ouciella asimina sp. nov., isolated from the surface seawater in the hydrothermal field of Okinawa Trough.</title>
        <authorList>
            <person name="Shuang W."/>
        </authorList>
    </citation>
    <scope>NUCLEOTIDE SEQUENCE</scope>
    <source>
        <strain evidence="4">LXI357</strain>
    </source>
</reference>
<dbReference type="Proteomes" id="UP000676996">
    <property type="component" value="Unassembled WGS sequence"/>
</dbReference>
<evidence type="ECO:0000313" key="5">
    <source>
        <dbReference type="Proteomes" id="UP000676996"/>
    </source>
</evidence>
<organism evidence="4 5">
    <name type="scientific">Stakelama marina</name>
    <dbReference type="NCBI Taxonomy" id="2826939"/>
    <lineage>
        <taxon>Bacteria</taxon>
        <taxon>Pseudomonadati</taxon>
        <taxon>Pseudomonadota</taxon>
        <taxon>Alphaproteobacteria</taxon>
        <taxon>Sphingomonadales</taxon>
        <taxon>Sphingomonadaceae</taxon>
        <taxon>Stakelama</taxon>
    </lineage>
</organism>
<sequence length="199" mass="21116">MLYRPSLLMLTAGAAAISMVAHGVSASPNAAEEKSAKAAEQTRLGSAIETDLAERDKAENKRARALDLREQVLKASQKRIDARLKEKQAAQATGKDDKAKAAEAEQDATVDQLARIYQSMKAKKAAIVFEKLDLDVQLAVARKMRERSTAQLLAAMSPAGAARLSMALAGRKPEPVKVAVSQPSKATPPAKAEAGKTGK</sequence>
<feature type="region of interest" description="Disordered" evidence="1">
    <location>
        <begin position="85"/>
        <end position="105"/>
    </location>
</feature>
<name>A0A8T4I986_9SPHN</name>
<dbReference type="InterPro" id="IPR006668">
    <property type="entry name" value="Mg_transptr_MgtE_intracell_dom"/>
</dbReference>
<keyword evidence="2" id="KW-0732">Signal</keyword>
<dbReference type="RefSeq" id="WP_284052217.1">
    <property type="nucleotide sequence ID" value="NZ_JAGRQC010000001.1"/>
</dbReference>
<evidence type="ECO:0000256" key="1">
    <source>
        <dbReference type="SAM" id="MobiDB-lite"/>
    </source>
</evidence>
<feature type="compositionally biased region" description="Basic and acidic residues" evidence="1">
    <location>
        <begin position="85"/>
        <end position="103"/>
    </location>
</feature>
<evidence type="ECO:0000313" key="4">
    <source>
        <dbReference type="EMBL" id="MBR0550921.1"/>
    </source>
</evidence>
<feature type="signal peptide" evidence="2">
    <location>
        <begin position="1"/>
        <end position="23"/>
    </location>
</feature>
<feature type="chain" id="PRO_5035797419" description="Magnesium transporter MgtE intracellular domain-containing protein" evidence="2">
    <location>
        <begin position="24"/>
        <end position="199"/>
    </location>
</feature>
<keyword evidence="5" id="KW-1185">Reference proteome</keyword>
<evidence type="ECO:0000259" key="3">
    <source>
        <dbReference type="Pfam" id="PF03448"/>
    </source>
</evidence>
<comment type="caution">
    <text evidence="4">The sequence shown here is derived from an EMBL/GenBank/DDBJ whole genome shotgun (WGS) entry which is preliminary data.</text>
</comment>
<feature type="region of interest" description="Disordered" evidence="1">
    <location>
        <begin position="175"/>
        <end position="199"/>
    </location>
</feature>
<dbReference type="Pfam" id="PF03448">
    <property type="entry name" value="MgtE_N"/>
    <property type="match status" value="1"/>
</dbReference>
<evidence type="ECO:0000256" key="2">
    <source>
        <dbReference type="SAM" id="SignalP"/>
    </source>
</evidence>
<proteinExistence type="predicted"/>
<dbReference type="EMBL" id="JAGRQC010000001">
    <property type="protein sequence ID" value="MBR0550921.1"/>
    <property type="molecule type" value="Genomic_DNA"/>
</dbReference>
<dbReference type="SUPFAM" id="SSF158791">
    <property type="entry name" value="MgtE N-terminal domain-like"/>
    <property type="match status" value="1"/>
</dbReference>
<feature type="region of interest" description="Disordered" evidence="1">
    <location>
        <begin position="31"/>
        <end position="61"/>
    </location>
</feature>
<gene>
    <name evidence="4" type="ORF">J7S20_00205</name>
</gene>
<feature type="domain" description="Magnesium transporter MgtE intracellular" evidence="3">
    <location>
        <begin position="99"/>
        <end position="168"/>
    </location>
</feature>